<feature type="non-terminal residue" evidence="2">
    <location>
        <position position="302"/>
    </location>
</feature>
<gene>
    <name evidence="2" type="ORF">PGLA2088_LOCUS1900</name>
</gene>
<evidence type="ECO:0000313" key="3">
    <source>
        <dbReference type="Proteomes" id="UP000626109"/>
    </source>
</evidence>
<dbReference type="EMBL" id="CAJNNW010001493">
    <property type="protein sequence ID" value="CAE8638832.1"/>
    <property type="molecule type" value="Genomic_DNA"/>
</dbReference>
<proteinExistence type="predicted"/>
<accession>A0A813HLC5</accession>
<reference evidence="2" key="1">
    <citation type="submission" date="2021-02" db="EMBL/GenBank/DDBJ databases">
        <authorList>
            <person name="Dougan E. K."/>
            <person name="Rhodes N."/>
            <person name="Thang M."/>
            <person name="Chan C."/>
        </authorList>
    </citation>
    <scope>NUCLEOTIDE SEQUENCE</scope>
</reference>
<evidence type="ECO:0000256" key="1">
    <source>
        <dbReference type="SAM" id="MobiDB-lite"/>
    </source>
</evidence>
<dbReference type="AlphaFoldDB" id="A0A813HLC5"/>
<organism evidence="2 3">
    <name type="scientific">Polarella glacialis</name>
    <name type="common">Dinoflagellate</name>
    <dbReference type="NCBI Taxonomy" id="89957"/>
    <lineage>
        <taxon>Eukaryota</taxon>
        <taxon>Sar</taxon>
        <taxon>Alveolata</taxon>
        <taxon>Dinophyceae</taxon>
        <taxon>Suessiales</taxon>
        <taxon>Suessiaceae</taxon>
        <taxon>Polarella</taxon>
    </lineage>
</organism>
<sequence>RAAEEKLPQSPSVLQPKRQIGPSRPSADDASGAAGPPATRQPGATELPDPPLFPGRPAAIGPALPEGKRSSASKRPLPRSDVTLGPASASSASASRPAKQARGSGQARSSSRTGPLDLTGEWLVRVKSPPTEFLYSFQQQSDNSVSGRGAISGTGYLGRSLQDLAEASKVTGRVQGYVVTWTEETGGKFRANISTDGQGFDGTGQINETVSENLSWKTRISFEASRCQPLPAGNSAGSEIDVLDLLGSDCLALQLKRSSFAALSLSLSHIRVRWNQKPRVGRAALAAVIAASIHYLRLGGGP</sequence>
<feature type="compositionally biased region" description="Low complexity" evidence="1">
    <location>
        <begin position="28"/>
        <end position="38"/>
    </location>
</feature>
<name>A0A813HLC5_POLGL</name>
<protein>
    <submittedName>
        <fullName evidence="2">Uncharacterized protein</fullName>
    </submittedName>
</protein>
<feature type="region of interest" description="Disordered" evidence="1">
    <location>
        <begin position="1"/>
        <end position="116"/>
    </location>
</feature>
<dbReference type="Proteomes" id="UP000626109">
    <property type="component" value="Unassembled WGS sequence"/>
</dbReference>
<comment type="caution">
    <text evidence="2">The sequence shown here is derived from an EMBL/GenBank/DDBJ whole genome shotgun (WGS) entry which is preliminary data.</text>
</comment>
<feature type="compositionally biased region" description="Low complexity" evidence="1">
    <location>
        <begin position="87"/>
        <end position="112"/>
    </location>
</feature>
<evidence type="ECO:0000313" key="2">
    <source>
        <dbReference type="EMBL" id="CAE8638832.1"/>
    </source>
</evidence>